<reference evidence="2 4" key="2">
    <citation type="journal article" date="2014" name="BMC Genomics">
        <title>An improved genome release (version Mt4.0) for the model legume Medicago truncatula.</title>
        <authorList>
            <person name="Tang H."/>
            <person name="Krishnakumar V."/>
            <person name="Bidwell S."/>
            <person name="Rosen B."/>
            <person name="Chan A."/>
            <person name="Zhou S."/>
            <person name="Gentzbittel L."/>
            <person name="Childs K.L."/>
            <person name="Yandell M."/>
            <person name="Gundlach H."/>
            <person name="Mayer K.F."/>
            <person name="Schwartz D.C."/>
            <person name="Town C.D."/>
        </authorList>
    </citation>
    <scope>GENOME REANNOTATION</scope>
    <source>
        <strain evidence="2">A17</strain>
        <strain evidence="3 4">cv. Jemalong A17</strain>
    </source>
</reference>
<dbReference type="STRING" id="3880.A0A072VAK1"/>
<accession>A0A072VAK1</accession>
<evidence type="ECO:0000313" key="4">
    <source>
        <dbReference type="Proteomes" id="UP000002051"/>
    </source>
</evidence>
<dbReference type="HOGENOM" id="CLU_1663373_0_0_1"/>
<sequence length="159" mass="18932">MAEKQKTIPSKQNDTVSFFGTPTPAKREMRLTVPEQNQNYVTEFRNYEDGAWYTVMVTLEEKETLRVRYEKFTDEEDNIFEPSFFESLEELVEFEKRFRPLSVQVQDYECRKLVKGVRVCASLHFTPDDLRFYDAVVDAVRLLFRLLFLLLFSNAVLRF</sequence>
<protein>
    <submittedName>
        <fullName evidence="2">Agenet domain protein</fullName>
    </submittedName>
</protein>
<dbReference type="InterPro" id="IPR032001">
    <property type="entry name" value="SAWADEE_dom"/>
</dbReference>
<organism evidence="2 4">
    <name type="scientific">Medicago truncatula</name>
    <name type="common">Barrel medic</name>
    <name type="synonym">Medicago tribuloides</name>
    <dbReference type="NCBI Taxonomy" id="3880"/>
    <lineage>
        <taxon>Eukaryota</taxon>
        <taxon>Viridiplantae</taxon>
        <taxon>Streptophyta</taxon>
        <taxon>Embryophyta</taxon>
        <taxon>Tracheophyta</taxon>
        <taxon>Spermatophyta</taxon>
        <taxon>Magnoliopsida</taxon>
        <taxon>eudicotyledons</taxon>
        <taxon>Gunneridae</taxon>
        <taxon>Pentapetalae</taxon>
        <taxon>rosids</taxon>
        <taxon>fabids</taxon>
        <taxon>Fabales</taxon>
        <taxon>Fabaceae</taxon>
        <taxon>Papilionoideae</taxon>
        <taxon>50 kb inversion clade</taxon>
        <taxon>NPAAA clade</taxon>
        <taxon>Hologalegina</taxon>
        <taxon>IRL clade</taxon>
        <taxon>Trifolieae</taxon>
        <taxon>Medicago</taxon>
    </lineage>
</organism>
<reference evidence="3" key="3">
    <citation type="submission" date="2015-04" db="UniProtKB">
        <authorList>
            <consortium name="EnsemblPlants"/>
        </authorList>
    </citation>
    <scope>IDENTIFICATION</scope>
    <source>
        <strain evidence="3">cv. Jemalong A17</strain>
    </source>
</reference>
<gene>
    <name evidence="2" type="ordered locus">MTR_3g082725</name>
</gene>
<evidence type="ECO:0000259" key="1">
    <source>
        <dbReference type="Pfam" id="PF16719"/>
    </source>
</evidence>
<name>A0A072VAK1_MEDTR</name>
<feature type="domain" description="SAWADEE" evidence="1">
    <location>
        <begin position="40"/>
        <end position="140"/>
    </location>
</feature>
<evidence type="ECO:0000313" key="3">
    <source>
        <dbReference type="EnsemblPlants" id="KEH35220"/>
    </source>
</evidence>
<dbReference type="AlphaFoldDB" id="A0A072VAK1"/>
<dbReference type="GO" id="GO:0003682">
    <property type="term" value="F:chromatin binding"/>
    <property type="evidence" value="ECO:0007669"/>
    <property type="project" value="InterPro"/>
</dbReference>
<dbReference type="PANTHER" id="PTHR36384">
    <property type="entry name" value="SAWADEE PROTEIN"/>
    <property type="match status" value="1"/>
</dbReference>
<evidence type="ECO:0000313" key="2">
    <source>
        <dbReference type="EMBL" id="KEH35220.1"/>
    </source>
</evidence>
<keyword evidence="4" id="KW-1185">Reference proteome</keyword>
<reference evidence="2 4" key="1">
    <citation type="journal article" date="2011" name="Nature">
        <title>The Medicago genome provides insight into the evolution of rhizobial symbioses.</title>
        <authorList>
            <person name="Young N.D."/>
            <person name="Debelle F."/>
            <person name="Oldroyd G.E."/>
            <person name="Geurts R."/>
            <person name="Cannon S.B."/>
            <person name="Udvardi M.K."/>
            <person name="Benedito V.A."/>
            <person name="Mayer K.F."/>
            <person name="Gouzy J."/>
            <person name="Schoof H."/>
            <person name="Van de Peer Y."/>
            <person name="Proost S."/>
            <person name="Cook D.R."/>
            <person name="Meyers B.C."/>
            <person name="Spannagl M."/>
            <person name="Cheung F."/>
            <person name="De Mita S."/>
            <person name="Krishnakumar V."/>
            <person name="Gundlach H."/>
            <person name="Zhou S."/>
            <person name="Mudge J."/>
            <person name="Bharti A.K."/>
            <person name="Murray J.D."/>
            <person name="Naoumkina M.A."/>
            <person name="Rosen B."/>
            <person name="Silverstein K.A."/>
            <person name="Tang H."/>
            <person name="Rombauts S."/>
            <person name="Zhao P.X."/>
            <person name="Zhou P."/>
            <person name="Barbe V."/>
            <person name="Bardou P."/>
            <person name="Bechner M."/>
            <person name="Bellec A."/>
            <person name="Berger A."/>
            <person name="Berges H."/>
            <person name="Bidwell S."/>
            <person name="Bisseling T."/>
            <person name="Choisne N."/>
            <person name="Couloux A."/>
            <person name="Denny R."/>
            <person name="Deshpande S."/>
            <person name="Dai X."/>
            <person name="Doyle J.J."/>
            <person name="Dudez A.M."/>
            <person name="Farmer A.D."/>
            <person name="Fouteau S."/>
            <person name="Franken C."/>
            <person name="Gibelin C."/>
            <person name="Gish J."/>
            <person name="Goldstein S."/>
            <person name="Gonzalez A.J."/>
            <person name="Green P.J."/>
            <person name="Hallab A."/>
            <person name="Hartog M."/>
            <person name="Hua A."/>
            <person name="Humphray S.J."/>
            <person name="Jeong D.H."/>
            <person name="Jing Y."/>
            <person name="Jocker A."/>
            <person name="Kenton S.M."/>
            <person name="Kim D.J."/>
            <person name="Klee K."/>
            <person name="Lai H."/>
            <person name="Lang C."/>
            <person name="Lin S."/>
            <person name="Macmil S.L."/>
            <person name="Magdelenat G."/>
            <person name="Matthews L."/>
            <person name="McCorrison J."/>
            <person name="Monaghan E.L."/>
            <person name="Mun J.H."/>
            <person name="Najar F.Z."/>
            <person name="Nicholson C."/>
            <person name="Noirot C."/>
            <person name="O'Bleness M."/>
            <person name="Paule C.R."/>
            <person name="Poulain J."/>
            <person name="Prion F."/>
            <person name="Qin B."/>
            <person name="Qu C."/>
            <person name="Retzel E.F."/>
            <person name="Riddle C."/>
            <person name="Sallet E."/>
            <person name="Samain S."/>
            <person name="Samson N."/>
            <person name="Sanders I."/>
            <person name="Saurat O."/>
            <person name="Scarpelli C."/>
            <person name="Schiex T."/>
            <person name="Segurens B."/>
            <person name="Severin A.J."/>
            <person name="Sherrier D.J."/>
            <person name="Shi R."/>
            <person name="Sims S."/>
            <person name="Singer S.R."/>
            <person name="Sinharoy S."/>
            <person name="Sterck L."/>
            <person name="Viollet A."/>
            <person name="Wang B.B."/>
            <person name="Wang K."/>
            <person name="Wang M."/>
            <person name="Wang X."/>
            <person name="Warfsmann J."/>
            <person name="Weissenbach J."/>
            <person name="White D.D."/>
            <person name="White J.D."/>
            <person name="Wiley G.B."/>
            <person name="Wincker P."/>
            <person name="Xing Y."/>
            <person name="Yang L."/>
            <person name="Yao Z."/>
            <person name="Ying F."/>
            <person name="Zhai J."/>
            <person name="Zhou L."/>
            <person name="Zuber A."/>
            <person name="Denarie J."/>
            <person name="Dixon R.A."/>
            <person name="May G.D."/>
            <person name="Schwartz D.C."/>
            <person name="Rogers J."/>
            <person name="Quetier F."/>
            <person name="Town C.D."/>
            <person name="Roe B.A."/>
        </authorList>
    </citation>
    <scope>NUCLEOTIDE SEQUENCE [LARGE SCALE GENOMIC DNA]</scope>
    <source>
        <strain evidence="2">A17</strain>
        <strain evidence="3 4">cv. Jemalong A17</strain>
    </source>
</reference>
<dbReference type="PANTHER" id="PTHR36384:SF1">
    <property type="entry name" value="SAWADEE PROTEIN"/>
    <property type="match status" value="1"/>
</dbReference>
<dbReference type="Pfam" id="PF16719">
    <property type="entry name" value="SAWADEE"/>
    <property type="match status" value="1"/>
</dbReference>
<proteinExistence type="predicted"/>
<dbReference type="Proteomes" id="UP000002051">
    <property type="component" value="Chromosome 3"/>
</dbReference>
<dbReference type="EnsemblPlants" id="KEH35220">
    <property type="protein sequence ID" value="KEH35220"/>
    <property type="gene ID" value="MTR_3g082725"/>
</dbReference>
<dbReference type="EMBL" id="CM001219">
    <property type="protein sequence ID" value="KEH35220.1"/>
    <property type="molecule type" value="Genomic_DNA"/>
</dbReference>